<sequence length="478" mass="53826">MKQIHILIERQPGEFRRQFEQYPPGMSFRAASTGIMHPTQIRWSSLKMGRYPGKGSKMKLIADGLRHRQGSFNLTVKHEFEPGIYLITGPIGSGKSTLSLLLSGYLAPDMGKVVRAGITTDAISLQFPEYHVTGATVWDEIRSWGVDPDIIDRSILPETMWERDPLHLSRGELKRLNLALIFAKDTDLLILDEPFSSLDTEMKKWLCMKIDSRSSGITIIFTHEREILPEHGYHLYMQNGSLYVADTVPSIPERVCERQAEEEDGLPVFRDGRIRLFSVAMLSLGAFLSVGGAILALLWWVAAAWGRFRFPDRHLIFAFGMLILLPAIVTELFTGGGLSYGIRMGVILLISFWVYADYRSGEMLDIFVWAGSDRKGFDIGLAAEMAMQGINLARMDIRHIQRAYAIKGQNIGLKTFIPAAISLLLMHIRRSEETAMLLALRGFTGGGTYTPLFQQGKRDVLLALIAVIPLFYSFMSFW</sequence>
<keyword evidence="4" id="KW-0813">Transport</keyword>
<evidence type="ECO:0000313" key="14">
    <source>
        <dbReference type="Proteomes" id="UP001524383"/>
    </source>
</evidence>
<dbReference type="Proteomes" id="UP001524383">
    <property type="component" value="Unassembled WGS sequence"/>
</dbReference>
<evidence type="ECO:0000256" key="6">
    <source>
        <dbReference type="ARBA" id="ARBA00022692"/>
    </source>
</evidence>
<evidence type="ECO:0000256" key="3">
    <source>
        <dbReference type="ARBA" id="ARBA00005417"/>
    </source>
</evidence>
<dbReference type="EMBL" id="VOTZ01000002">
    <property type="protein sequence ID" value="MCQ1537655.1"/>
    <property type="molecule type" value="Genomic_DNA"/>
</dbReference>
<name>A0ABD4TIJ3_9EURY</name>
<keyword evidence="5" id="KW-1003">Cell membrane</keyword>
<evidence type="ECO:0000256" key="2">
    <source>
        <dbReference type="ARBA" id="ARBA00004202"/>
    </source>
</evidence>
<dbReference type="CDD" id="cd16914">
    <property type="entry name" value="EcfT"/>
    <property type="match status" value="1"/>
</dbReference>
<evidence type="ECO:0000259" key="12">
    <source>
        <dbReference type="PROSITE" id="PS50893"/>
    </source>
</evidence>
<dbReference type="InterPro" id="IPR050095">
    <property type="entry name" value="ECF_ABC_transporter_ATP-bd"/>
</dbReference>
<comment type="caution">
    <text evidence="13">The sequence shown here is derived from an EMBL/GenBank/DDBJ whole genome shotgun (WGS) entry which is preliminary data.</text>
</comment>
<dbReference type="AlphaFoldDB" id="A0ABD4TIJ3"/>
<keyword evidence="9 11" id="KW-1133">Transmembrane helix</keyword>
<evidence type="ECO:0000256" key="4">
    <source>
        <dbReference type="ARBA" id="ARBA00022448"/>
    </source>
</evidence>
<feature type="transmembrane region" description="Helical" evidence="11">
    <location>
        <begin position="340"/>
        <end position="356"/>
    </location>
</feature>
<dbReference type="InterPro" id="IPR003439">
    <property type="entry name" value="ABC_transporter-like_ATP-bd"/>
</dbReference>
<dbReference type="GO" id="GO:0005886">
    <property type="term" value="C:plasma membrane"/>
    <property type="evidence" value="ECO:0007669"/>
    <property type="project" value="UniProtKB-SubCell"/>
</dbReference>
<organism evidence="13 14">
    <name type="scientific">Methanocalculus taiwanensis</name>
    <dbReference type="NCBI Taxonomy" id="106207"/>
    <lineage>
        <taxon>Archaea</taxon>
        <taxon>Methanobacteriati</taxon>
        <taxon>Methanobacteriota</taxon>
        <taxon>Stenosarchaea group</taxon>
        <taxon>Methanomicrobia</taxon>
        <taxon>Methanomicrobiales</taxon>
        <taxon>Methanocalculaceae</taxon>
        <taxon>Methanocalculus</taxon>
    </lineage>
</organism>
<feature type="domain" description="ABC transporter" evidence="12">
    <location>
        <begin position="41"/>
        <end position="264"/>
    </location>
</feature>
<evidence type="ECO:0000256" key="7">
    <source>
        <dbReference type="ARBA" id="ARBA00022741"/>
    </source>
</evidence>
<dbReference type="InterPro" id="IPR003593">
    <property type="entry name" value="AAA+_ATPase"/>
</dbReference>
<keyword evidence="10 11" id="KW-0472">Membrane</keyword>
<protein>
    <submittedName>
        <fullName evidence="13">ATP-binding cassette domain-containing protein</fullName>
    </submittedName>
</protein>
<feature type="transmembrane region" description="Helical" evidence="11">
    <location>
        <begin position="460"/>
        <end position="477"/>
    </location>
</feature>
<evidence type="ECO:0000256" key="9">
    <source>
        <dbReference type="ARBA" id="ARBA00022989"/>
    </source>
</evidence>
<keyword evidence="8 13" id="KW-0067">ATP-binding</keyword>
<evidence type="ECO:0000256" key="10">
    <source>
        <dbReference type="ARBA" id="ARBA00023136"/>
    </source>
</evidence>
<dbReference type="Gene3D" id="3.40.50.300">
    <property type="entry name" value="P-loop containing nucleotide triphosphate hydrolases"/>
    <property type="match status" value="1"/>
</dbReference>
<keyword evidence="6 11" id="KW-0812">Transmembrane</keyword>
<dbReference type="InterPro" id="IPR027417">
    <property type="entry name" value="P-loop_NTPase"/>
</dbReference>
<evidence type="ECO:0000256" key="1">
    <source>
        <dbReference type="ARBA" id="ARBA00004141"/>
    </source>
</evidence>
<accession>A0ABD4TIJ3</accession>
<evidence type="ECO:0000256" key="5">
    <source>
        <dbReference type="ARBA" id="ARBA00022475"/>
    </source>
</evidence>
<dbReference type="SMART" id="SM00382">
    <property type="entry name" value="AAA"/>
    <property type="match status" value="1"/>
</dbReference>
<dbReference type="PANTHER" id="PTHR43553:SF24">
    <property type="entry name" value="ENERGY-COUPLING FACTOR TRANSPORTER ATP-BINDING PROTEIN ECFA1"/>
    <property type="match status" value="1"/>
</dbReference>
<gene>
    <name evidence="13" type="ORF">FTO68_01430</name>
</gene>
<evidence type="ECO:0000256" key="11">
    <source>
        <dbReference type="SAM" id="Phobius"/>
    </source>
</evidence>
<keyword evidence="14" id="KW-1185">Reference proteome</keyword>
<comment type="subcellular location">
    <subcellularLocation>
        <location evidence="2">Cell membrane</location>
        <topology evidence="2">Peripheral membrane protein</topology>
    </subcellularLocation>
    <subcellularLocation>
        <location evidence="1">Membrane</location>
        <topology evidence="1">Multi-pass membrane protein</topology>
    </subcellularLocation>
</comment>
<dbReference type="PROSITE" id="PS50893">
    <property type="entry name" value="ABC_TRANSPORTER_2"/>
    <property type="match status" value="1"/>
</dbReference>
<proteinExistence type="inferred from homology"/>
<evidence type="ECO:0000313" key="13">
    <source>
        <dbReference type="EMBL" id="MCQ1537655.1"/>
    </source>
</evidence>
<dbReference type="InterPro" id="IPR003339">
    <property type="entry name" value="ABC/ECF_trnsptr_transmembrane"/>
</dbReference>
<dbReference type="SUPFAM" id="SSF52540">
    <property type="entry name" value="P-loop containing nucleoside triphosphate hydrolases"/>
    <property type="match status" value="1"/>
</dbReference>
<dbReference type="PANTHER" id="PTHR43553">
    <property type="entry name" value="HEAVY METAL TRANSPORTER"/>
    <property type="match status" value="1"/>
</dbReference>
<feature type="transmembrane region" description="Helical" evidence="11">
    <location>
        <begin position="276"/>
        <end position="302"/>
    </location>
</feature>
<evidence type="ECO:0000256" key="8">
    <source>
        <dbReference type="ARBA" id="ARBA00022840"/>
    </source>
</evidence>
<reference evidence="13 14" key="1">
    <citation type="submission" date="2019-08" db="EMBL/GenBank/DDBJ databases">
        <authorList>
            <person name="Chen S.-C."/>
            <person name="Lai M.-C."/>
            <person name="You Y.-T."/>
        </authorList>
    </citation>
    <scope>NUCLEOTIDE SEQUENCE [LARGE SCALE GENOMIC DNA]</scope>
    <source>
        <strain evidence="13 14">P2F9704a</strain>
    </source>
</reference>
<keyword evidence="7" id="KW-0547">Nucleotide-binding</keyword>
<comment type="similarity">
    <text evidence="3">Belongs to the ABC transporter superfamily.</text>
</comment>
<dbReference type="GO" id="GO:0005524">
    <property type="term" value="F:ATP binding"/>
    <property type="evidence" value="ECO:0007669"/>
    <property type="project" value="UniProtKB-KW"/>
</dbReference>
<feature type="transmembrane region" description="Helical" evidence="11">
    <location>
        <begin position="314"/>
        <end position="334"/>
    </location>
</feature>
<dbReference type="Pfam" id="PF00005">
    <property type="entry name" value="ABC_tran"/>
    <property type="match status" value="1"/>
</dbReference>